<proteinExistence type="predicted"/>
<evidence type="ECO:0000313" key="3">
    <source>
        <dbReference type="Proteomes" id="UP000308889"/>
    </source>
</evidence>
<dbReference type="SMART" id="SM00869">
    <property type="entry name" value="Autotransporter"/>
    <property type="match status" value="1"/>
</dbReference>
<name>A0ABX5VMX2_9BURK</name>
<sequence length="1626" mass="164952">MNTNFKVVFNKARGALMVANEITSSVQAKGTKTVVAAAVAAVMAGVAGTAMAATDATSLELKEGAVITITADKTGISGGSAIVDGTDAYKDQTFVDGTSLTLTDGKLVLTDASDTWDAIDGKSGVIAVTASKDATGASTLTVTKALELDQADISLTVHNGKDSGADATVSGASIALKSGKLTVNATKAEGANDDGAGTATVSASGAVTLGVATSYKGENESVEVPGSAFDLDIQAKTEITGETVTYNKGAVKNAADLTLNGATSTTVAKEVTFANTGVITLSGETVTFDADYTTAEGNAGKLIVDGTTTTKINGNITTDSIKVGAAEAKLSDEKNTVILVNGAAFGVDSKTETKTLTFAADKEVSISGGVFTSATTAVSASGAQINVTTGSDENKETVYANVDLGAITIAAGKTSSNSLKITNTGDADGTNAVKAASLTIAAADKENANAGAFTLKGNMEVGALSVAASGTVTVGENADVAKLTLTGASTNAGTVTLGTAGALTIAKDATFDNSVSGASVAGSGSIVVAGTLTNYKAGATATNGTIAGTTLTLAEGGVVDSNMGTDYAVTTTTLDGGVFQTSLNVLTDGKDPGDTAATALKLEKAFVLKGGKFVTRGTESKDIDSFVLATGGSIDVQEQQDQKFASIMVSGGSFAVTNSTVAVDNLNVQDGSATVSEESSINVGKLTVANGKTVNVYGKLSTSAHALGLQVSGQAFAGDSSSGAGSVAANGITLGQNATLVLTDYAETSTTIKDAASLASLTAKVSGNGVIDIGNVTITGLVSDKNEVKFSDLASIQGVTTNGLKAAKVTGVNKVTHSASWGSIALGDGLTSATVSGSTLTLNGAGQLVTYKLQSGTETLTKLGDVSLTSGAGLVVAGTSNTEKASVGSVTSADNTTTFLAVVDGRDLTVEGDVKVAELDVNKDSKLTVVQSKNEGAEAPAVEVNDLQVAGNFEAAASKVVVSNDADTYYDGTKFNEVSQVAGTAAVKDLTVNGDFLVTGSATVMGDLTVGAGKKVYVGNNEAAGTMIVGNLASGSVFADPAWDVEGVTHSKLAVKTAGEDTTVEAGRNSIVSLGTTDVSEAESLLSKSGYVLADTPREDDEANGVKAVSAIDTHTVNSVLYVNGGKTVAEGGAVSYATYLGNAIAGNDTIEQHDPHVAGIYVAKNSMLAIDLNTVDTTGETAVFDKDVTLEHDSILFLDNVANGNQVKLSAGELSMDGAEAVFEGDLLMEVVSVEGAGNEGKFGIQMLNKDDLSKFEMAGLAGFDAAYGMFEEGKNLNNNSSSAQFNKWLYSTTTSPVWQKFSDGSYDVNLADLKKITTDVASLGATTGVQTLTMDAVNQMADTVATRNSILTQRAQGVNVWVDVNGGKFEAKKLFDGAGYSSDIYSGVLGLDYQFSCNAVLGAALTIGTADTDSKNSGVAASTDTDLVGFSVYASKTFADIWNVAADIGYMSASNDVTTNGYDHAWKFSQDTDAFTVGVRGEILTKAGAVNIVPHVGLRYTQLSTDGFEAGYVTDIDDQNIFQMPVGVALSADFETNGWTLAPKFDLSVVPTFGDKDADLKLGINGVSATDDLSVRVIDSNPVQATLGINATNGDWGFGLSYKLGVGSDERMNNSFNAQVRYAF</sequence>
<dbReference type="Pfam" id="PF03797">
    <property type="entry name" value="Autotransporter"/>
    <property type="match status" value="1"/>
</dbReference>
<dbReference type="SUPFAM" id="SSF103515">
    <property type="entry name" value="Autotransporter"/>
    <property type="match status" value="1"/>
</dbReference>
<dbReference type="EMBL" id="CP040882">
    <property type="protein sequence ID" value="QDA55774.1"/>
    <property type="molecule type" value="Genomic_DNA"/>
</dbReference>
<dbReference type="Proteomes" id="UP000308889">
    <property type="component" value="Chromosome"/>
</dbReference>
<dbReference type="InterPro" id="IPR006315">
    <property type="entry name" value="OM_autotransptr_brl_dom"/>
</dbReference>
<gene>
    <name evidence="2" type="ORF">FG381_08665</name>
</gene>
<protein>
    <submittedName>
        <fullName evidence="2">Autotransporter outer membrane beta-barrel domain-containing protein</fullName>
    </submittedName>
</protein>
<evidence type="ECO:0000259" key="1">
    <source>
        <dbReference type="PROSITE" id="PS51208"/>
    </source>
</evidence>
<organism evidence="2 3">
    <name type="scientific">Sutterella faecalis</name>
    <dbReference type="NCBI Taxonomy" id="2584944"/>
    <lineage>
        <taxon>Bacteria</taxon>
        <taxon>Pseudomonadati</taxon>
        <taxon>Pseudomonadota</taxon>
        <taxon>Betaproteobacteria</taxon>
        <taxon>Burkholderiales</taxon>
        <taxon>Sutterellaceae</taxon>
        <taxon>Sutterella</taxon>
    </lineage>
</organism>
<dbReference type="InterPro" id="IPR036709">
    <property type="entry name" value="Autotransporte_beta_dom_sf"/>
</dbReference>
<dbReference type="RefSeq" id="WP_139689179.1">
    <property type="nucleotide sequence ID" value="NZ_CP040882.1"/>
</dbReference>
<reference evidence="3" key="1">
    <citation type="submission" date="2019-06" db="EMBL/GenBank/DDBJ databases">
        <authorList>
            <person name="Oh B.S."/>
        </authorList>
    </citation>
    <scope>NUCLEOTIDE SEQUENCE [LARGE SCALE GENOMIC DNA]</scope>
    <source>
        <strain evidence="3">KGMB03119</strain>
    </source>
</reference>
<evidence type="ECO:0000313" key="2">
    <source>
        <dbReference type="EMBL" id="QDA55774.1"/>
    </source>
</evidence>
<keyword evidence="3" id="KW-1185">Reference proteome</keyword>
<dbReference type="Gene3D" id="2.40.128.130">
    <property type="entry name" value="Autotransporter beta-domain"/>
    <property type="match status" value="1"/>
</dbReference>
<feature type="domain" description="Autotransporter" evidence="1">
    <location>
        <begin position="1355"/>
        <end position="1626"/>
    </location>
</feature>
<dbReference type="PROSITE" id="PS51208">
    <property type="entry name" value="AUTOTRANSPORTER"/>
    <property type="match status" value="1"/>
</dbReference>
<dbReference type="Pfam" id="PF13018">
    <property type="entry name" value="ESPR"/>
    <property type="match status" value="1"/>
</dbReference>
<dbReference type="InterPro" id="IPR024973">
    <property type="entry name" value="ESPR"/>
</dbReference>
<dbReference type="NCBIfam" id="TIGR01414">
    <property type="entry name" value="autotrans_barl"/>
    <property type="match status" value="1"/>
</dbReference>
<dbReference type="InterPro" id="IPR005546">
    <property type="entry name" value="Autotransporte_beta"/>
</dbReference>
<accession>A0ABX5VMX2</accession>